<dbReference type="AlphaFoldDB" id="A0A3D8RIH8"/>
<protein>
    <recommendedName>
        <fullName evidence="4">DNA-directed RNA polymerase I subunit RPA34.5</fullName>
    </recommendedName>
</protein>
<organism evidence="2 3">
    <name type="scientific">Coleophoma crateriformis</name>
    <dbReference type="NCBI Taxonomy" id="565419"/>
    <lineage>
        <taxon>Eukaryota</taxon>
        <taxon>Fungi</taxon>
        <taxon>Dikarya</taxon>
        <taxon>Ascomycota</taxon>
        <taxon>Pezizomycotina</taxon>
        <taxon>Leotiomycetes</taxon>
        <taxon>Helotiales</taxon>
        <taxon>Dermateaceae</taxon>
        <taxon>Coleophoma</taxon>
    </lineage>
</organism>
<dbReference type="PANTHER" id="PTHR28155:SF1">
    <property type="entry name" value="DNA-DIRECTED RNA POLYMERASE I SUBUNIT RPA34.5-DOMAIN-CONTAINING PROTEIN"/>
    <property type="match status" value="1"/>
</dbReference>
<evidence type="ECO:0000256" key="1">
    <source>
        <dbReference type="SAM" id="MobiDB-lite"/>
    </source>
</evidence>
<name>A0A3D8RIH8_9HELO</name>
<feature type="compositionally biased region" description="Acidic residues" evidence="1">
    <location>
        <begin position="304"/>
        <end position="313"/>
    </location>
</feature>
<reference evidence="2 3" key="1">
    <citation type="journal article" date="2018" name="IMA Fungus">
        <title>IMA Genome-F 9: Draft genome sequence of Annulohypoxylon stygium, Aspergillus mulundensis, Berkeleyomyces basicola (syn. Thielaviopsis basicola), Ceratocystis smalleyi, two Cercospora beticola strains, Coleophoma cylindrospora, Fusarium fracticaudum, Phialophora cf. hyalina, and Morchella septimelata.</title>
        <authorList>
            <person name="Wingfield B.D."/>
            <person name="Bills G.F."/>
            <person name="Dong Y."/>
            <person name="Huang W."/>
            <person name="Nel W.J."/>
            <person name="Swalarsk-Parry B.S."/>
            <person name="Vaghefi N."/>
            <person name="Wilken P.M."/>
            <person name="An Z."/>
            <person name="de Beer Z.W."/>
            <person name="De Vos L."/>
            <person name="Chen L."/>
            <person name="Duong T.A."/>
            <person name="Gao Y."/>
            <person name="Hammerbacher A."/>
            <person name="Kikkert J.R."/>
            <person name="Li Y."/>
            <person name="Li H."/>
            <person name="Li K."/>
            <person name="Li Q."/>
            <person name="Liu X."/>
            <person name="Ma X."/>
            <person name="Naidoo K."/>
            <person name="Pethybridge S.J."/>
            <person name="Sun J."/>
            <person name="Steenkamp E.T."/>
            <person name="van der Nest M.A."/>
            <person name="van Wyk S."/>
            <person name="Wingfield M.J."/>
            <person name="Xiong C."/>
            <person name="Yue Q."/>
            <person name="Zhang X."/>
        </authorList>
    </citation>
    <scope>NUCLEOTIDE SEQUENCE [LARGE SCALE GENOMIC DNA]</scope>
    <source>
        <strain evidence="2 3">BP5796</strain>
    </source>
</reference>
<feature type="compositionally biased region" description="Acidic residues" evidence="1">
    <location>
        <begin position="93"/>
        <end position="110"/>
    </location>
</feature>
<feature type="region of interest" description="Disordered" evidence="1">
    <location>
        <begin position="1"/>
        <end position="154"/>
    </location>
</feature>
<gene>
    <name evidence="2" type="ORF">BP5796_07222</name>
</gene>
<accession>A0A3D8RIH8</accession>
<dbReference type="Pfam" id="PF08208">
    <property type="entry name" value="RNA_polI_A34"/>
    <property type="match status" value="1"/>
</dbReference>
<dbReference type="EMBL" id="PDLN01000010">
    <property type="protein sequence ID" value="RDW73780.1"/>
    <property type="molecule type" value="Genomic_DNA"/>
</dbReference>
<dbReference type="Gene3D" id="6.20.250.70">
    <property type="match status" value="1"/>
</dbReference>
<feature type="compositionally biased region" description="Polar residues" evidence="1">
    <location>
        <begin position="317"/>
        <end position="334"/>
    </location>
</feature>
<dbReference type="PANTHER" id="PTHR28155">
    <property type="entry name" value="ACR243WP"/>
    <property type="match status" value="1"/>
</dbReference>
<keyword evidence="3" id="KW-1185">Reference proteome</keyword>
<feature type="compositionally biased region" description="Low complexity" evidence="1">
    <location>
        <begin position="82"/>
        <end position="92"/>
    </location>
</feature>
<evidence type="ECO:0000313" key="3">
    <source>
        <dbReference type="Proteomes" id="UP000256328"/>
    </source>
</evidence>
<dbReference type="OrthoDB" id="76224at2759"/>
<dbReference type="InterPro" id="IPR053263">
    <property type="entry name" value="Euk_RPA34_RNAP_subunit"/>
</dbReference>
<dbReference type="Proteomes" id="UP000256328">
    <property type="component" value="Unassembled WGS sequence"/>
</dbReference>
<feature type="region of interest" description="Disordered" evidence="1">
    <location>
        <begin position="253"/>
        <end position="359"/>
    </location>
</feature>
<dbReference type="GO" id="GO:0006360">
    <property type="term" value="P:transcription by RNA polymerase I"/>
    <property type="evidence" value="ECO:0007669"/>
    <property type="project" value="InterPro"/>
</dbReference>
<sequence>MASSKDNSRKSQKGGSSSISKKSSKMPVSENFKSSEFVDASEDEESTSVKKPKTNGSKEKAPKKAAKPAIKSNGNTDEADDSPTSSESSSDSSESEEESESQEESDEEESNGPSAALMPTQQIAKSSAPKTVSFKEAPPFVPPKGFESKKLDGESFKSSKLFTKSNLEGKQIWYITAPASVPISAIEEVSLKAMKKGKPAITHNGEDYGFVEDTEDKTYTKILVPNGSEDGYKATSNAVDQVLHLRHIVQLPSIHGENDESSPTSSRATVPTRRPIRQQPQGLKMRFTPIGFGSGTPGVIGSTESDDDVEMEDAPLTQKSINSSASQEANSTSNEKSRKRKSKDGEKTKSKKSMFTLCQ</sequence>
<dbReference type="InterPro" id="IPR013240">
    <property type="entry name" value="DNA-dir_RNA_pol1_su_RPA34"/>
</dbReference>
<feature type="compositionally biased region" description="Polar residues" evidence="1">
    <location>
        <begin position="119"/>
        <end position="130"/>
    </location>
</feature>
<comment type="caution">
    <text evidence="2">The sequence shown here is derived from an EMBL/GenBank/DDBJ whole genome shotgun (WGS) entry which is preliminary data.</text>
</comment>
<evidence type="ECO:0000313" key="2">
    <source>
        <dbReference type="EMBL" id="RDW73780.1"/>
    </source>
</evidence>
<evidence type="ECO:0008006" key="4">
    <source>
        <dbReference type="Google" id="ProtNLM"/>
    </source>
</evidence>
<proteinExistence type="predicted"/>